<gene>
    <name evidence="7" type="ORF">ACFORF_09055</name>
</gene>
<feature type="transmembrane region" description="Helical" evidence="6">
    <location>
        <begin position="202"/>
        <end position="222"/>
    </location>
</feature>
<feature type="transmembrane region" description="Helical" evidence="6">
    <location>
        <begin position="20"/>
        <end position="43"/>
    </location>
</feature>
<dbReference type="Pfam" id="PF01027">
    <property type="entry name" value="Bax1-I"/>
    <property type="match status" value="1"/>
</dbReference>
<keyword evidence="5 6" id="KW-0472">Membrane</keyword>
<feature type="transmembrane region" description="Helical" evidence="6">
    <location>
        <begin position="55"/>
        <end position="76"/>
    </location>
</feature>
<protein>
    <submittedName>
        <fullName evidence="7">Bax inhibitor-1 family protein</fullName>
    </submittedName>
</protein>
<comment type="similarity">
    <text evidence="2 6">Belongs to the BI1 family.</text>
</comment>
<dbReference type="InterPro" id="IPR006214">
    <property type="entry name" value="Bax_inhibitor_1-related"/>
</dbReference>
<dbReference type="EMBL" id="JBHRZV010000051">
    <property type="protein sequence ID" value="MFC3928705.1"/>
    <property type="molecule type" value="Genomic_DNA"/>
</dbReference>
<dbReference type="CDD" id="cd10432">
    <property type="entry name" value="BI-1-like_bacterial"/>
    <property type="match status" value="1"/>
</dbReference>
<evidence type="ECO:0000256" key="2">
    <source>
        <dbReference type="ARBA" id="ARBA00010350"/>
    </source>
</evidence>
<evidence type="ECO:0000313" key="7">
    <source>
        <dbReference type="EMBL" id="MFC3928705.1"/>
    </source>
</evidence>
<sequence>MNNTSIYESSEAGLNSFYARIYSLVGMGITLSALIAAMMLYIFPENLIQIAYGMPLVYLGALILEVVLVFVATSMARKNSGAALPIFLAYSALNGFTLSFIVMRYAQTTVVSAFVTAALVFFAMSIIGRYTKKDLSGMRKALYAGLIGIVIAGLVNMFLGSGIVSLLISVVGVVIFSGLIAYDNQLIKNVYYQTGGNVGNGWAISMALSLYLDFINIFLYLLRLFGSRD</sequence>
<keyword evidence="3 6" id="KW-0812">Transmembrane</keyword>
<evidence type="ECO:0000256" key="6">
    <source>
        <dbReference type="RuleBase" id="RU004379"/>
    </source>
</evidence>
<feature type="transmembrane region" description="Helical" evidence="6">
    <location>
        <begin position="164"/>
        <end position="182"/>
    </location>
</feature>
<keyword evidence="4 6" id="KW-1133">Transmembrane helix</keyword>
<organism evidence="7 8">
    <name type="scientific">Streptococcus caprae</name>
    <dbReference type="NCBI Taxonomy" id="1640501"/>
    <lineage>
        <taxon>Bacteria</taxon>
        <taxon>Bacillati</taxon>
        <taxon>Bacillota</taxon>
        <taxon>Bacilli</taxon>
        <taxon>Lactobacillales</taxon>
        <taxon>Streptococcaceae</taxon>
        <taxon>Streptococcus</taxon>
    </lineage>
</organism>
<dbReference type="PANTHER" id="PTHR23291:SF50">
    <property type="entry name" value="PROTEIN LIFEGUARD 4"/>
    <property type="match status" value="1"/>
</dbReference>
<feature type="transmembrane region" description="Helical" evidence="6">
    <location>
        <begin position="110"/>
        <end position="130"/>
    </location>
</feature>
<name>A0ABV8CYG7_9STRE</name>
<dbReference type="Proteomes" id="UP001595807">
    <property type="component" value="Unassembled WGS sequence"/>
</dbReference>
<reference evidence="8" key="1">
    <citation type="journal article" date="2019" name="Int. J. Syst. Evol. Microbiol.">
        <title>The Global Catalogue of Microorganisms (GCM) 10K type strain sequencing project: providing services to taxonomists for standard genome sequencing and annotation.</title>
        <authorList>
            <consortium name="The Broad Institute Genomics Platform"/>
            <consortium name="The Broad Institute Genome Sequencing Center for Infectious Disease"/>
            <person name="Wu L."/>
            <person name="Ma J."/>
        </authorList>
    </citation>
    <scope>NUCLEOTIDE SEQUENCE [LARGE SCALE GENOMIC DNA]</scope>
    <source>
        <strain evidence="8">CCUG 67170</strain>
    </source>
</reference>
<feature type="transmembrane region" description="Helical" evidence="6">
    <location>
        <begin position="82"/>
        <end position="103"/>
    </location>
</feature>
<evidence type="ECO:0000256" key="5">
    <source>
        <dbReference type="ARBA" id="ARBA00023136"/>
    </source>
</evidence>
<keyword evidence="8" id="KW-1185">Reference proteome</keyword>
<evidence type="ECO:0000313" key="8">
    <source>
        <dbReference type="Proteomes" id="UP001595807"/>
    </source>
</evidence>
<evidence type="ECO:0000256" key="3">
    <source>
        <dbReference type="ARBA" id="ARBA00022692"/>
    </source>
</evidence>
<feature type="transmembrane region" description="Helical" evidence="6">
    <location>
        <begin position="142"/>
        <end position="159"/>
    </location>
</feature>
<evidence type="ECO:0000256" key="1">
    <source>
        <dbReference type="ARBA" id="ARBA00004141"/>
    </source>
</evidence>
<proteinExistence type="inferred from homology"/>
<dbReference type="PANTHER" id="PTHR23291">
    <property type="entry name" value="BAX INHIBITOR-RELATED"/>
    <property type="match status" value="1"/>
</dbReference>
<dbReference type="RefSeq" id="WP_380427509.1">
    <property type="nucleotide sequence ID" value="NZ_JBHRZV010000051.1"/>
</dbReference>
<evidence type="ECO:0000256" key="4">
    <source>
        <dbReference type="ARBA" id="ARBA00022989"/>
    </source>
</evidence>
<comment type="caution">
    <text evidence="7">The sequence shown here is derived from an EMBL/GenBank/DDBJ whole genome shotgun (WGS) entry which is preliminary data.</text>
</comment>
<accession>A0ABV8CYG7</accession>
<comment type="subcellular location">
    <subcellularLocation>
        <location evidence="1">Membrane</location>
        <topology evidence="1">Multi-pass membrane protein</topology>
    </subcellularLocation>
</comment>